<feature type="transmembrane region" description="Helical" evidence="2">
    <location>
        <begin position="262"/>
        <end position="283"/>
    </location>
</feature>
<feature type="transmembrane region" description="Helical" evidence="2">
    <location>
        <begin position="129"/>
        <end position="149"/>
    </location>
</feature>
<feature type="transmembrane region" description="Helical" evidence="2">
    <location>
        <begin position="238"/>
        <end position="255"/>
    </location>
</feature>
<feature type="region of interest" description="Disordered" evidence="1">
    <location>
        <begin position="1"/>
        <end position="24"/>
    </location>
</feature>
<sequence length="460" mass="46076">MQLLTSRSRPGAGPGDRRGGAGRGVERSTAAVASTLLAAAVRPLLAGYSLVVALFALITVLAPAAHFSIAGVLRAAGPGLLAAYQVPVAIGGSPLGVLPLLATAGMCRLVAGSAAHAARRLGYRDPGQAVNVVAPVVVAHALFGVLVAIGMNGRAGTAEPLTAFLVPALVAGVGATAGLARQCGLADVVREYLDPAALRGLRAGALGMAGLLAAGALVFAVTLAVSGDTARELFGTNAPGFGSGAGMLLLSLGYLPNAVIGALAFTVGTGFSLGSVSLTPFSFHGGALPGLPLLAGLPEHQARWWPMLMLLPAGVGALAGWYLRRSDDNPWARLRTVLIASTVVGFACVVLGTLAGGRLGSGSFGPVVVPAGLTSVAAFGWIAVPGGLVALLAGPRRRSAPTTWEDPGLEPEGEDGEEVPEELPEEPEFEPVAESGEAGEPEDPAAVEVPPTSEEPEEPS</sequence>
<feature type="transmembrane region" description="Helical" evidence="2">
    <location>
        <begin position="201"/>
        <end position="226"/>
    </location>
</feature>
<keyword evidence="2" id="KW-0812">Transmembrane</keyword>
<organism evidence="3 4">
    <name type="scientific">Amycolatopsis rhizosphaerae</name>
    <dbReference type="NCBI Taxonomy" id="2053003"/>
    <lineage>
        <taxon>Bacteria</taxon>
        <taxon>Bacillati</taxon>
        <taxon>Actinomycetota</taxon>
        <taxon>Actinomycetes</taxon>
        <taxon>Pseudonocardiales</taxon>
        <taxon>Pseudonocardiaceae</taxon>
        <taxon>Amycolatopsis</taxon>
    </lineage>
</organism>
<dbReference type="InterPro" id="IPR045931">
    <property type="entry name" value="DUF6350"/>
</dbReference>
<dbReference type="Proteomes" id="UP000320011">
    <property type="component" value="Unassembled WGS sequence"/>
</dbReference>
<feature type="region of interest" description="Disordered" evidence="1">
    <location>
        <begin position="397"/>
        <end position="460"/>
    </location>
</feature>
<proteinExistence type="predicted"/>
<keyword evidence="2" id="KW-1133">Transmembrane helix</keyword>
<evidence type="ECO:0000256" key="2">
    <source>
        <dbReference type="SAM" id="Phobius"/>
    </source>
</evidence>
<dbReference type="Pfam" id="PF19877">
    <property type="entry name" value="DUF6350"/>
    <property type="match status" value="1"/>
</dbReference>
<feature type="transmembrane region" description="Helical" evidence="2">
    <location>
        <begin position="367"/>
        <end position="393"/>
    </location>
</feature>
<protein>
    <submittedName>
        <fullName evidence="3">Uncharacterized protein</fullName>
    </submittedName>
</protein>
<feature type="transmembrane region" description="Helical" evidence="2">
    <location>
        <begin position="45"/>
        <end position="65"/>
    </location>
</feature>
<feature type="transmembrane region" description="Helical" evidence="2">
    <location>
        <begin position="303"/>
        <end position="323"/>
    </location>
</feature>
<feature type="compositionally biased region" description="Low complexity" evidence="1">
    <location>
        <begin position="1"/>
        <end position="11"/>
    </location>
</feature>
<keyword evidence="4" id="KW-1185">Reference proteome</keyword>
<evidence type="ECO:0000313" key="3">
    <source>
        <dbReference type="EMBL" id="TVT37155.1"/>
    </source>
</evidence>
<feature type="transmembrane region" description="Helical" evidence="2">
    <location>
        <begin position="335"/>
        <end position="355"/>
    </location>
</feature>
<dbReference type="OrthoDB" id="5184818at2"/>
<reference evidence="3 4" key="2">
    <citation type="submission" date="2019-08" db="EMBL/GenBank/DDBJ databases">
        <title>Amycolatopsis acidicola sp. nov., isolated from peat swamp forest soil.</title>
        <authorList>
            <person name="Srisuk N."/>
        </authorList>
    </citation>
    <scope>NUCLEOTIDE SEQUENCE [LARGE SCALE GENOMIC DNA]</scope>
    <source>
        <strain evidence="3 4">TBRC 6029</strain>
    </source>
</reference>
<feature type="transmembrane region" description="Helical" evidence="2">
    <location>
        <begin position="161"/>
        <end position="180"/>
    </location>
</feature>
<name>A0A558BKW1_9PSEU</name>
<dbReference type="RefSeq" id="WP_144591166.1">
    <property type="nucleotide sequence ID" value="NZ_VJWX01000302.1"/>
</dbReference>
<evidence type="ECO:0000313" key="4">
    <source>
        <dbReference type="Proteomes" id="UP000320011"/>
    </source>
</evidence>
<feature type="compositionally biased region" description="Acidic residues" evidence="1">
    <location>
        <begin position="407"/>
        <end position="445"/>
    </location>
</feature>
<gene>
    <name evidence="3" type="ORF">FNH05_25075</name>
</gene>
<keyword evidence="2" id="KW-0472">Membrane</keyword>
<accession>A0A558BKW1</accession>
<dbReference type="EMBL" id="VJWX01000302">
    <property type="protein sequence ID" value="TVT37155.1"/>
    <property type="molecule type" value="Genomic_DNA"/>
</dbReference>
<comment type="caution">
    <text evidence="3">The sequence shown here is derived from an EMBL/GenBank/DDBJ whole genome shotgun (WGS) entry which is preliminary data.</text>
</comment>
<reference evidence="3 4" key="1">
    <citation type="submission" date="2019-07" db="EMBL/GenBank/DDBJ databases">
        <authorList>
            <person name="Duangmal K."/>
            <person name="Teo W.F.A."/>
        </authorList>
    </citation>
    <scope>NUCLEOTIDE SEQUENCE [LARGE SCALE GENOMIC DNA]</scope>
    <source>
        <strain evidence="3 4">TBRC 6029</strain>
    </source>
</reference>
<dbReference type="AlphaFoldDB" id="A0A558BKW1"/>
<evidence type="ECO:0000256" key="1">
    <source>
        <dbReference type="SAM" id="MobiDB-lite"/>
    </source>
</evidence>